<dbReference type="EMBL" id="AYKG01000023">
    <property type="protein sequence ID" value="ROO28109.1"/>
    <property type="molecule type" value="Genomic_DNA"/>
</dbReference>
<dbReference type="InterPro" id="IPR006260">
    <property type="entry name" value="TonB/TolA_C"/>
</dbReference>
<dbReference type="SUPFAM" id="SSF74653">
    <property type="entry name" value="TolA/TonB C-terminal domain"/>
    <property type="match status" value="1"/>
</dbReference>
<dbReference type="GO" id="GO:0031992">
    <property type="term" value="F:energy transducer activity"/>
    <property type="evidence" value="ECO:0007669"/>
    <property type="project" value="InterPro"/>
</dbReference>
<feature type="compositionally biased region" description="Basic and acidic residues" evidence="14">
    <location>
        <begin position="59"/>
        <end position="79"/>
    </location>
</feature>
<evidence type="ECO:0000256" key="13">
    <source>
        <dbReference type="RuleBase" id="RU362123"/>
    </source>
</evidence>
<keyword evidence="6 13" id="KW-0997">Cell inner membrane</keyword>
<dbReference type="PRINTS" id="PR01374">
    <property type="entry name" value="TONBPROTEIN"/>
</dbReference>
<keyword evidence="5 13" id="KW-1003">Cell membrane</keyword>
<dbReference type="Proteomes" id="UP000285310">
    <property type="component" value="Unassembled WGS sequence"/>
</dbReference>
<feature type="transmembrane region" description="Helical" evidence="13">
    <location>
        <begin position="16"/>
        <end position="39"/>
    </location>
</feature>
<evidence type="ECO:0000313" key="16">
    <source>
        <dbReference type="EMBL" id="ROO28109.1"/>
    </source>
</evidence>
<keyword evidence="9 13" id="KW-0653">Protein transport</keyword>
<evidence type="ECO:0000259" key="15">
    <source>
        <dbReference type="PROSITE" id="PS52015"/>
    </source>
</evidence>
<evidence type="ECO:0000256" key="12">
    <source>
        <dbReference type="ARBA" id="ARBA00025849"/>
    </source>
</evidence>
<organism evidence="16 17">
    <name type="scientific">Salinisphaera japonica YTM-1</name>
    <dbReference type="NCBI Taxonomy" id="1209778"/>
    <lineage>
        <taxon>Bacteria</taxon>
        <taxon>Pseudomonadati</taxon>
        <taxon>Pseudomonadota</taxon>
        <taxon>Gammaproteobacteria</taxon>
        <taxon>Salinisphaerales</taxon>
        <taxon>Salinisphaeraceae</taxon>
        <taxon>Salinisphaera</taxon>
    </lineage>
</organism>
<keyword evidence="11 13" id="KW-0472">Membrane</keyword>
<evidence type="ECO:0000256" key="1">
    <source>
        <dbReference type="ARBA" id="ARBA00004383"/>
    </source>
</evidence>
<evidence type="ECO:0000256" key="8">
    <source>
        <dbReference type="ARBA" id="ARBA00022737"/>
    </source>
</evidence>
<feature type="compositionally biased region" description="Low complexity" evidence="14">
    <location>
        <begin position="89"/>
        <end position="98"/>
    </location>
</feature>
<keyword evidence="10 13" id="KW-1133">Transmembrane helix</keyword>
<dbReference type="PANTHER" id="PTHR33446">
    <property type="entry name" value="PROTEIN TONB-RELATED"/>
    <property type="match status" value="1"/>
</dbReference>
<dbReference type="AlphaFoldDB" id="A0A423PR68"/>
<proteinExistence type="inferred from homology"/>
<evidence type="ECO:0000256" key="3">
    <source>
        <dbReference type="ARBA" id="ARBA00022362"/>
    </source>
</evidence>
<gene>
    <name evidence="16" type="ORF">SAJA_08600</name>
</gene>
<dbReference type="GO" id="GO:0055085">
    <property type="term" value="P:transmembrane transport"/>
    <property type="evidence" value="ECO:0007669"/>
    <property type="project" value="InterPro"/>
</dbReference>
<name>A0A423PR68_9GAMM</name>
<dbReference type="GO" id="GO:0015031">
    <property type="term" value="P:protein transport"/>
    <property type="evidence" value="ECO:0007669"/>
    <property type="project" value="UniProtKB-UniRule"/>
</dbReference>
<evidence type="ECO:0000256" key="9">
    <source>
        <dbReference type="ARBA" id="ARBA00022927"/>
    </source>
</evidence>
<evidence type="ECO:0000256" key="14">
    <source>
        <dbReference type="SAM" id="MobiDB-lite"/>
    </source>
</evidence>
<comment type="caution">
    <text evidence="16">The sequence shown here is derived from an EMBL/GenBank/DDBJ whole genome shotgun (WGS) entry which is preliminary data.</text>
</comment>
<protein>
    <recommendedName>
        <fullName evidence="3 13">Protein TonB</fullName>
    </recommendedName>
</protein>
<dbReference type="InterPro" id="IPR003538">
    <property type="entry name" value="TonB"/>
</dbReference>
<feature type="region of interest" description="Disordered" evidence="14">
    <location>
        <begin position="56"/>
        <end position="138"/>
    </location>
</feature>
<dbReference type="Gene3D" id="3.30.1150.10">
    <property type="match status" value="1"/>
</dbReference>
<dbReference type="PROSITE" id="PS52015">
    <property type="entry name" value="TONB_CTD"/>
    <property type="match status" value="1"/>
</dbReference>
<evidence type="ECO:0000256" key="5">
    <source>
        <dbReference type="ARBA" id="ARBA00022475"/>
    </source>
</evidence>
<keyword evidence="7 13" id="KW-0812">Transmembrane</keyword>
<evidence type="ECO:0000256" key="6">
    <source>
        <dbReference type="ARBA" id="ARBA00022519"/>
    </source>
</evidence>
<keyword evidence="13" id="KW-0735">Signal-anchor</keyword>
<comment type="subcellular location">
    <subcellularLocation>
        <location evidence="1 13">Cell inner membrane</location>
        <topology evidence="1 13">Single-pass membrane protein</topology>
        <orientation evidence="1 13">Periplasmic side</orientation>
    </subcellularLocation>
</comment>
<dbReference type="InParanoid" id="A0A423PR68"/>
<dbReference type="InterPro" id="IPR051045">
    <property type="entry name" value="TonB-dependent_transducer"/>
</dbReference>
<keyword evidence="8" id="KW-0677">Repeat</keyword>
<evidence type="ECO:0000256" key="7">
    <source>
        <dbReference type="ARBA" id="ARBA00022692"/>
    </source>
</evidence>
<feature type="domain" description="TonB C-terminal" evidence="15">
    <location>
        <begin position="137"/>
        <end position="228"/>
    </location>
</feature>
<reference evidence="16 17" key="1">
    <citation type="submission" date="2013-10" db="EMBL/GenBank/DDBJ databases">
        <title>Salinisphaera japonica YTM-1 Genome Sequencing.</title>
        <authorList>
            <person name="Lai Q."/>
            <person name="Li C."/>
            <person name="Shao Z."/>
        </authorList>
    </citation>
    <scope>NUCLEOTIDE SEQUENCE [LARGE SCALE GENOMIC DNA]</scope>
    <source>
        <strain evidence="16 17">YTM-1</strain>
    </source>
</reference>
<evidence type="ECO:0000256" key="2">
    <source>
        <dbReference type="ARBA" id="ARBA00006555"/>
    </source>
</evidence>
<dbReference type="GO" id="GO:0098797">
    <property type="term" value="C:plasma membrane protein complex"/>
    <property type="evidence" value="ECO:0007669"/>
    <property type="project" value="TreeGrafter"/>
</dbReference>
<sequence>MAAAWGGAGRGSAPRFAGGVLVALVVAGALFVLMMALIYNSNAGITEDDRANSINFVRVPDEPEQPKTKEREPPDKPEPPDEPPPPSQPTTSTMTEPQPAAPNMDVPNIDTASNLKGQPFMGSAAPGPGSSGQGMGEGNQSLRVVRQVEPTYPSTAKQAEIEGKVTLSFTVNPDGTVSNIEIVDANPPRMFDAAAKQAMARWQFEPATENGQAVAKRATQTLNFQLNN</sequence>
<accession>A0A423PR68</accession>
<comment type="subunit">
    <text evidence="12">Homodimer. Forms a complex with the accessory proteins ExbB and ExbD.</text>
</comment>
<dbReference type="GO" id="GO:0015891">
    <property type="term" value="P:siderophore transport"/>
    <property type="evidence" value="ECO:0007669"/>
    <property type="project" value="InterPro"/>
</dbReference>
<keyword evidence="17" id="KW-1185">Reference proteome</keyword>
<dbReference type="InterPro" id="IPR037682">
    <property type="entry name" value="TonB_C"/>
</dbReference>
<keyword evidence="4 13" id="KW-0813">Transport</keyword>
<comment type="function">
    <text evidence="13">Interacts with outer membrane receptor proteins that carry out high-affinity binding and energy dependent uptake into the periplasmic space of specific substrates. It could act to transduce energy from the cytoplasmic membrane to specific energy-requiring processes in the outer membrane, resulting in the release into the periplasm of ligands bound by these outer membrane proteins.</text>
</comment>
<evidence type="ECO:0000256" key="11">
    <source>
        <dbReference type="ARBA" id="ARBA00023136"/>
    </source>
</evidence>
<dbReference type="NCBIfam" id="TIGR01352">
    <property type="entry name" value="tonB_Cterm"/>
    <property type="match status" value="1"/>
</dbReference>
<dbReference type="PANTHER" id="PTHR33446:SF8">
    <property type="entry name" value="PROTEIN TONB"/>
    <property type="match status" value="1"/>
</dbReference>
<comment type="similarity">
    <text evidence="2 13">Belongs to the TonB family.</text>
</comment>
<evidence type="ECO:0000256" key="10">
    <source>
        <dbReference type="ARBA" id="ARBA00022989"/>
    </source>
</evidence>
<dbReference type="Pfam" id="PF03544">
    <property type="entry name" value="TonB_C"/>
    <property type="match status" value="1"/>
</dbReference>
<evidence type="ECO:0000256" key="4">
    <source>
        <dbReference type="ARBA" id="ARBA00022448"/>
    </source>
</evidence>
<dbReference type="GO" id="GO:0030288">
    <property type="term" value="C:outer membrane-bounded periplasmic space"/>
    <property type="evidence" value="ECO:0007669"/>
    <property type="project" value="InterPro"/>
</dbReference>
<evidence type="ECO:0000313" key="17">
    <source>
        <dbReference type="Proteomes" id="UP000285310"/>
    </source>
</evidence>